<evidence type="ECO:0000256" key="3">
    <source>
        <dbReference type="ARBA" id="ARBA00022448"/>
    </source>
</evidence>
<keyword evidence="4 15" id="KW-0138">CF(0)</keyword>
<evidence type="ECO:0000256" key="5">
    <source>
        <dbReference type="ARBA" id="ARBA00022781"/>
    </source>
</evidence>
<reference evidence="17" key="1">
    <citation type="submission" date="2015-11" db="EMBL/GenBank/DDBJ databases">
        <title>De novo transcriptome assembly of four potential Pierce s Disease insect vectors from Arizona vineyards.</title>
        <authorList>
            <person name="Tassone E.E."/>
        </authorList>
    </citation>
    <scope>NUCLEOTIDE SEQUENCE</scope>
</reference>
<accession>A0A1B6HZR9</accession>
<feature type="non-terminal residue" evidence="17">
    <location>
        <position position="1"/>
    </location>
</feature>
<dbReference type="AlphaFoldDB" id="A0A1B6HZR9"/>
<evidence type="ECO:0000256" key="16">
    <source>
        <dbReference type="SAM" id="Coils"/>
    </source>
</evidence>
<evidence type="ECO:0000256" key="7">
    <source>
        <dbReference type="ARBA" id="ARBA00022990"/>
    </source>
</evidence>
<comment type="similarity">
    <text evidence="2 15">Belongs to the ATPase e subunit family.</text>
</comment>
<evidence type="ECO:0000256" key="2">
    <source>
        <dbReference type="ARBA" id="ARBA00007333"/>
    </source>
</evidence>
<dbReference type="GO" id="GO:0045259">
    <property type="term" value="C:proton-transporting ATP synthase complex"/>
    <property type="evidence" value="ECO:0007669"/>
    <property type="project" value="UniProtKB-UniRule"/>
</dbReference>
<evidence type="ECO:0000313" key="17">
    <source>
        <dbReference type="EMBL" id="JAS80162.1"/>
    </source>
</evidence>
<protein>
    <recommendedName>
        <fullName evidence="14 15">ATP synthase F(0) complex subunit e, mitochondrial</fullName>
    </recommendedName>
</protein>
<keyword evidence="8 15" id="KW-0406">Ion transport</keyword>
<dbReference type="PANTHER" id="PTHR12427:SF1">
    <property type="entry name" value="ATP SYNTHASE SUBUNIT E, MITOCHONDRIAL"/>
    <property type="match status" value="1"/>
</dbReference>
<evidence type="ECO:0000256" key="6">
    <source>
        <dbReference type="ARBA" id="ARBA00022792"/>
    </source>
</evidence>
<keyword evidence="11 15" id="KW-0066">ATP synthesis</keyword>
<dbReference type="EMBL" id="GECU01027544">
    <property type="protein sequence ID" value="JAS80162.1"/>
    <property type="molecule type" value="Transcribed_RNA"/>
</dbReference>
<dbReference type="PANTHER" id="PTHR12427">
    <property type="entry name" value="ATP SYNTHASE E CHAIN, MITOCHONDRIAL"/>
    <property type="match status" value="1"/>
</dbReference>
<evidence type="ECO:0000256" key="10">
    <source>
        <dbReference type="ARBA" id="ARBA00023136"/>
    </source>
</evidence>
<keyword evidence="16" id="KW-0175">Coiled coil</keyword>
<keyword evidence="7" id="KW-0007">Acetylation</keyword>
<organism evidence="17">
    <name type="scientific">Homalodisca liturata</name>
    <dbReference type="NCBI Taxonomy" id="320908"/>
    <lineage>
        <taxon>Eukaryota</taxon>
        <taxon>Metazoa</taxon>
        <taxon>Ecdysozoa</taxon>
        <taxon>Arthropoda</taxon>
        <taxon>Hexapoda</taxon>
        <taxon>Insecta</taxon>
        <taxon>Pterygota</taxon>
        <taxon>Neoptera</taxon>
        <taxon>Paraneoptera</taxon>
        <taxon>Hemiptera</taxon>
        <taxon>Auchenorrhyncha</taxon>
        <taxon>Membracoidea</taxon>
        <taxon>Cicadellidae</taxon>
        <taxon>Cicadellinae</taxon>
        <taxon>Proconiini</taxon>
        <taxon>Homalodisca</taxon>
    </lineage>
</organism>
<evidence type="ECO:0000256" key="11">
    <source>
        <dbReference type="ARBA" id="ARBA00023310"/>
    </source>
</evidence>
<evidence type="ECO:0000256" key="13">
    <source>
        <dbReference type="ARBA" id="ARBA00064647"/>
    </source>
</evidence>
<feature type="coiled-coil region" evidence="16">
    <location>
        <begin position="74"/>
        <end position="101"/>
    </location>
</feature>
<comment type="subcellular location">
    <subcellularLocation>
        <location evidence="1 15">Mitochondrion inner membrane</location>
    </subcellularLocation>
</comment>
<evidence type="ECO:0000256" key="8">
    <source>
        <dbReference type="ARBA" id="ARBA00023065"/>
    </source>
</evidence>
<evidence type="ECO:0000256" key="12">
    <source>
        <dbReference type="ARBA" id="ARBA00057306"/>
    </source>
</evidence>
<evidence type="ECO:0000256" key="15">
    <source>
        <dbReference type="RuleBase" id="RU367005"/>
    </source>
</evidence>
<keyword evidence="6 15" id="KW-0999">Mitochondrion inner membrane</keyword>
<dbReference type="GO" id="GO:0015078">
    <property type="term" value="F:proton transmembrane transporter activity"/>
    <property type="evidence" value="ECO:0007669"/>
    <property type="project" value="InterPro"/>
</dbReference>
<dbReference type="GO" id="GO:0015986">
    <property type="term" value="P:proton motive force-driven ATP synthesis"/>
    <property type="evidence" value="ECO:0007669"/>
    <property type="project" value="InterPro"/>
</dbReference>
<dbReference type="InterPro" id="IPR008386">
    <property type="entry name" value="ATP_synth_F0_esu_mt"/>
</dbReference>
<dbReference type="Pfam" id="PF05680">
    <property type="entry name" value="ATP-synt_E"/>
    <property type="match status" value="1"/>
</dbReference>
<keyword evidence="10" id="KW-0472">Membrane</keyword>
<keyword evidence="5 15" id="KW-0375">Hydrogen ion transport</keyword>
<sequence length="106" mass="12117">SSSVREVSSADLFPFDWKNYLILIMPTVFKPPVDVSPLIRFGRWSFLLAGIAYGAFWQSRYTNYELSVKDQKLKEKAERDARIAAEKKMKAEKEIADLEALGRGSK</sequence>
<evidence type="ECO:0000256" key="14">
    <source>
        <dbReference type="ARBA" id="ARBA00074682"/>
    </source>
</evidence>
<evidence type="ECO:0000256" key="4">
    <source>
        <dbReference type="ARBA" id="ARBA00022547"/>
    </source>
</evidence>
<gene>
    <name evidence="17" type="ORF">g.37027</name>
</gene>
<comment type="subunit">
    <text evidence="15">F-type ATPases have 2 components, CF(1) - the catalytic core - and CF(0) - the membrane proton channel. CF(1) and CF(0) have multiple subunits.</text>
</comment>
<keyword evidence="9 15" id="KW-0496">Mitochondrion</keyword>
<dbReference type="GO" id="GO:0005743">
    <property type="term" value="C:mitochondrial inner membrane"/>
    <property type="evidence" value="ECO:0007669"/>
    <property type="project" value="UniProtKB-SubCell"/>
</dbReference>
<evidence type="ECO:0000256" key="1">
    <source>
        <dbReference type="ARBA" id="ARBA00004273"/>
    </source>
</evidence>
<name>A0A1B6HZR9_9HEMI</name>
<proteinExistence type="inferred from homology"/>
<comment type="function">
    <text evidence="12 15">Subunit e, of the mitochondrial membrane ATP synthase complex (F(1)F(0) ATP synthase or Complex V) that produces ATP from ADP in the presence of a proton gradient across the membrane which is generated by electron transport complexes of the respiratory chain. ATP synthase complex consist of a soluble F(1) head domain - the catalytic core - and a membrane F(1) domain - the membrane proton channel. These two domains are linked by a central stalk rotating inside the F(1) region and a stationary peripheral stalk. During catalysis, ATP synthesis in the catalytic domain of F(1) is coupled via a rotary mechanism of the central stalk subunits to proton translocation. In vivo, can only synthesize ATP although its ATP hydrolase activity can be activated artificially in vitro. Part of the complex F(0) domain.</text>
</comment>
<evidence type="ECO:0000256" key="9">
    <source>
        <dbReference type="ARBA" id="ARBA00023128"/>
    </source>
</evidence>
<comment type="subunit">
    <text evidence="13">Component of the ATP synthase complex composed at least of ATP5F1A/subunit alpha, ATP5F1B/subunit beta, ATP5MC1/subunit c (homooctomer), MT-ATP6/subunit a, MT-ATP8/subunit 8, ATP5ME/subunit e, ATP5MF/subunit f, ATP5MG/subunit g, ATP5MK/subunit k, ATP5MJ/subunit j, ATP5F1C/subunit gamma, ATP5F1D/subunit delta, ATP5F1E/subunit epsilon, ATP5PF/subunit F6, ATP5PB/subunit b, ATP5PD/subunit d, ATP5PO/subunit OSCP. ATP synthase complex consists of a soluble F(1) head domain (subunits alpha(3) and beta(3)) - the catalytic core - and a membrane F(0) domain - the membrane proton channel (subunits c, a, 8, e, f, g, k and j). These two domains are linked by a central stalk (subunits gamma, delta, and epsilon) rotating inside the F1 region and a stationary peripheral stalk (subunits F6, b, d, and OSCP).</text>
</comment>
<keyword evidence="3 15" id="KW-0813">Transport</keyword>